<dbReference type="InterPro" id="IPR020019">
    <property type="entry name" value="AcTrfase_PglD-like"/>
</dbReference>
<dbReference type="PANTHER" id="PTHR43300">
    <property type="entry name" value="ACETYLTRANSFERASE"/>
    <property type="match status" value="1"/>
</dbReference>
<dbReference type="Pfam" id="PF17836">
    <property type="entry name" value="PglD_N"/>
    <property type="match status" value="1"/>
</dbReference>
<feature type="domain" description="PglD N-terminal" evidence="6">
    <location>
        <begin position="5"/>
        <end position="86"/>
    </location>
</feature>
<keyword evidence="2 7" id="KW-0808">Transferase</keyword>
<evidence type="ECO:0000259" key="6">
    <source>
        <dbReference type="Pfam" id="PF17836"/>
    </source>
</evidence>
<dbReference type="GO" id="GO:0016746">
    <property type="term" value="F:acyltransferase activity"/>
    <property type="evidence" value="ECO:0007669"/>
    <property type="project" value="UniProtKB-KW"/>
</dbReference>
<evidence type="ECO:0000313" key="7">
    <source>
        <dbReference type="EMBL" id="CCG99067.1"/>
    </source>
</evidence>
<dbReference type="CDD" id="cd03360">
    <property type="entry name" value="LbH_AT_putative"/>
    <property type="match status" value="1"/>
</dbReference>
<organism evidence="7 8">
    <name type="scientific">Fibrella aestuarina BUZ 2</name>
    <dbReference type="NCBI Taxonomy" id="1166018"/>
    <lineage>
        <taxon>Bacteria</taxon>
        <taxon>Pseudomonadati</taxon>
        <taxon>Bacteroidota</taxon>
        <taxon>Cytophagia</taxon>
        <taxon>Cytophagales</taxon>
        <taxon>Spirosomataceae</taxon>
        <taxon>Fibrella</taxon>
    </lineage>
</organism>
<evidence type="ECO:0000256" key="5">
    <source>
        <dbReference type="PIRSR" id="PIRSR620019-2"/>
    </source>
</evidence>
<dbReference type="InterPro" id="IPR001451">
    <property type="entry name" value="Hexapep"/>
</dbReference>
<reference evidence="7 8" key="1">
    <citation type="journal article" date="2012" name="J. Bacteriol.">
        <title>Genome Sequence of Fibrella aestuarina BUZ 2T, a Filamentous Marine Bacterium.</title>
        <authorList>
            <person name="Filippini M."/>
            <person name="Qi W."/>
            <person name="Blom J."/>
            <person name="Goesmann A."/>
            <person name="Smits T.H."/>
            <person name="Bagheri H.C."/>
        </authorList>
    </citation>
    <scope>NUCLEOTIDE SEQUENCE [LARGE SCALE GENOMIC DNA]</scope>
    <source>
        <strain evidence="8">BUZ 2T</strain>
    </source>
</reference>
<evidence type="ECO:0000256" key="4">
    <source>
        <dbReference type="ARBA" id="ARBA00023315"/>
    </source>
</evidence>
<dbReference type="InterPro" id="IPR018357">
    <property type="entry name" value="Hexapep_transf_CS"/>
</dbReference>
<evidence type="ECO:0000256" key="3">
    <source>
        <dbReference type="ARBA" id="ARBA00022737"/>
    </source>
</evidence>
<keyword evidence="8" id="KW-1185">Reference proteome</keyword>
<comment type="similarity">
    <text evidence="1">Belongs to the transferase hexapeptide repeat family.</text>
</comment>
<dbReference type="RefSeq" id="WP_015330167.1">
    <property type="nucleotide sequence ID" value="NC_020054.1"/>
</dbReference>
<dbReference type="eggNOG" id="COG0110">
    <property type="taxonomic scope" value="Bacteria"/>
</dbReference>
<name>I0K4L4_9BACT</name>
<proteinExistence type="inferred from homology"/>
<dbReference type="Pfam" id="PF00132">
    <property type="entry name" value="Hexapep"/>
    <property type="match status" value="1"/>
</dbReference>
<dbReference type="SUPFAM" id="SSF51161">
    <property type="entry name" value="Trimeric LpxA-like enzymes"/>
    <property type="match status" value="1"/>
</dbReference>
<dbReference type="HOGENOM" id="CLU_081811_0_0_10"/>
<dbReference type="PROSITE" id="PS00101">
    <property type="entry name" value="HEXAPEP_TRANSFERASES"/>
    <property type="match status" value="1"/>
</dbReference>
<protein>
    <submittedName>
        <fullName evidence="7">Sugar O-acyltransferase, sialic acid O-acetyltransferase NeuD family</fullName>
    </submittedName>
</protein>
<dbReference type="OrthoDB" id="9794407at2"/>
<sequence>MENPVLIFGAGSLGLTALDIFQRNDVVVYGLLDDNKALHGQEFGDVTVLGDTDDDGFLKLIGANSAKSCEACIAIGDGRVRKQLVKLLNDRRKVQPVNAIHDTAVISSLASLGHGNLIAARAVINPMATVGQHCLVLAGAIIDSRAQLGDFVQLGPGAVVNSGVTIEEGAYVGTGAVLVAGITVGKNARIGAGSVVVENVPAGATVFGNPAKGL</sequence>
<evidence type="ECO:0000256" key="2">
    <source>
        <dbReference type="ARBA" id="ARBA00022679"/>
    </source>
</evidence>
<dbReference type="EMBL" id="HE796683">
    <property type="protein sequence ID" value="CCG99067.1"/>
    <property type="molecule type" value="Genomic_DNA"/>
</dbReference>
<dbReference type="Gene3D" id="3.40.50.20">
    <property type="match status" value="1"/>
</dbReference>
<gene>
    <name evidence="7" type="ORF">FAES_1057</name>
</gene>
<evidence type="ECO:0000313" key="8">
    <source>
        <dbReference type="Proteomes" id="UP000011058"/>
    </source>
</evidence>
<dbReference type="InterPro" id="IPR050179">
    <property type="entry name" value="Trans_hexapeptide_repeat"/>
</dbReference>
<dbReference type="InterPro" id="IPR011004">
    <property type="entry name" value="Trimer_LpxA-like_sf"/>
</dbReference>
<dbReference type="AlphaFoldDB" id="I0K4L4"/>
<keyword evidence="4 7" id="KW-0012">Acyltransferase</keyword>
<dbReference type="Gene3D" id="2.160.10.10">
    <property type="entry name" value="Hexapeptide repeat proteins"/>
    <property type="match status" value="1"/>
</dbReference>
<dbReference type="NCBIfam" id="TIGR03570">
    <property type="entry name" value="NeuD_NnaD"/>
    <property type="match status" value="1"/>
</dbReference>
<evidence type="ECO:0000256" key="1">
    <source>
        <dbReference type="ARBA" id="ARBA00007274"/>
    </source>
</evidence>
<keyword evidence="3" id="KW-0677">Repeat</keyword>
<feature type="binding site" evidence="5">
    <location>
        <position position="76"/>
    </location>
    <ligand>
        <name>substrate</name>
    </ligand>
</feature>
<accession>I0K4L4</accession>
<dbReference type="PANTHER" id="PTHR43300:SF7">
    <property type="entry name" value="UDP-N-ACETYLBACILLOSAMINE N-ACETYLTRANSFERASE"/>
    <property type="match status" value="1"/>
</dbReference>
<dbReference type="KEGG" id="fae:FAES_1057"/>
<dbReference type="Proteomes" id="UP000011058">
    <property type="component" value="Chromosome"/>
</dbReference>
<dbReference type="InterPro" id="IPR041561">
    <property type="entry name" value="PglD_N"/>
</dbReference>
<dbReference type="STRING" id="1166018.FAES_1057"/>
<dbReference type="PATRIC" id="fig|1166018.3.peg.2776"/>